<accession>A0AAV0WED6</accession>
<dbReference type="AlphaFoldDB" id="A0AAV0WED6"/>
<gene>
    <name evidence="1" type="ORF">MEUPH1_LOCUS10271</name>
</gene>
<dbReference type="EMBL" id="CARXXK010000002">
    <property type="protein sequence ID" value="CAI6354245.1"/>
    <property type="molecule type" value="Genomic_DNA"/>
</dbReference>
<evidence type="ECO:0000313" key="2">
    <source>
        <dbReference type="Proteomes" id="UP001160148"/>
    </source>
</evidence>
<name>A0AAV0WED6_9HEMI</name>
<reference evidence="1 2" key="1">
    <citation type="submission" date="2023-01" db="EMBL/GenBank/DDBJ databases">
        <authorList>
            <person name="Whitehead M."/>
        </authorList>
    </citation>
    <scope>NUCLEOTIDE SEQUENCE [LARGE SCALE GENOMIC DNA]</scope>
</reference>
<dbReference type="Proteomes" id="UP001160148">
    <property type="component" value="Unassembled WGS sequence"/>
</dbReference>
<keyword evidence="2" id="KW-1185">Reference proteome</keyword>
<sequence length="98" mass="11503">MFMGIFLGVRNVEAVDKIYLLFAETNKKHLTGPEFVKVLSMLLKGTLSDLINFCFEVYTEMVRSPKYIKKEDVLLMSRRNSMKMCKLGNTEEYDHRKE</sequence>
<proteinExistence type="predicted"/>
<evidence type="ECO:0000313" key="1">
    <source>
        <dbReference type="EMBL" id="CAI6354245.1"/>
    </source>
</evidence>
<comment type="caution">
    <text evidence="1">The sequence shown here is derived from an EMBL/GenBank/DDBJ whole genome shotgun (WGS) entry which is preliminary data.</text>
</comment>
<organism evidence="1 2">
    <name type="scientific">Macrosiphum euphorbiae</name>
    <name type="common">potato aphid</name>
    <dbReference type="NCBI Taxonomy" id="13131"/>
    <lineage>
        <taxon>Eukaryota</taxon>
        <taxon>Metazoa</taxon>
        <taxon>Ecdysozoa</taxon>
        <taxon>Arthropoda</taxon>
        <taxon>Hexapoda</taxon>
        <taxon>Insecta</taxon>
        <taxon>Pterygota</taxon>
        <taxon>Neoptera</taxon>
        <taxon>Paraneoptera</taxon>
        <taxon>Hemiptera</taxon>
        <taxon>Sternorrhyncha</taxon>
        <taxon>Aphidomorpha</taxon>
        <taxon>Aphidoidea</taxon>
        <taxon>Aphididae</taxon>
        <taxon>Macrosiphini</taxon>
        <taxon>Macrosiphum</taxon>
    </lineage>
</organism>
<protein>
    <submittedName>
        <fullName evidence="1">Uncharacterized protein</fullName>
    </submittedName>
</protein>